<dbReference type="PANTHER" id="PTHR43775:SF29">
    <property type="entry name" value="ASPERFURANONE POLYKETIDE SYNTHASE AFOG-RELATED"/>
    <property type="match status" value="1"/>
</dbReference>
<keyword evidence="3" id="KW-0521">NADP</keyword>
<gene>
    <name evidence="7" type="ORF">PG994_008430</name>
</gene>
<keyword evidence="1" id="KW-0596">Phosphopantetheine</keyword>
<dbReference type="InterPro" id="IPR036736">
    <property type="entry name" value="ACP-like_sf"/>
</dbReference>
<evidence type="ECO:0000259" key="6">
    <source>
        <dbReference type="PROSITE" id="PS50075"/>
    </source>
</evidence>
<dbReference type="Gene3D" id="3.90.180.10">
    <property type="entry name" value="Medium-chain alcohol dehydrogenases, catalytic domain"/>
    <property type="match status" value="1"/>
</dbReference>
<keyword evidence="8" id="KW-1185">Reference proteome</keyword>
<evidence type="ECO:0000256" key="5">
    <source>
        <dbReference type="ARBA" id="ARBA00023268"/>
    </source>
</evidence>
<protein>
    <submittedName>
        <fullName evidence="7">Polyketide synthase PksD</fullName>
    </submittedName>
</protein>
<dbReference type="Gene3D" id="3.40.50.150">
    <property type="entry name" value="Vaccinia Virus protein VP39"/>
    <property type="match status" value="1"/>
</dbReference>
<keyword evidence="4" id="KW-0560">Oxidoreductase</keyword>
<accession>A0ABR1UGY6</accession>
<comment type="caution">
    <text evidence="7">The sequence shown here is derived from an EMBL/GenBank/DDBJ whole genome shotgun (WGS) entry which is preliminary data.</text>
</comment>
<dbReference type="Pfam" id="PF13602">
    <property type="entry name" value="ADH_zinc_N_2"/>
    <property type="match status" value="1"/>
</dbReference>
<dbReference type="InterPro" id="IPR020806">
    <property type="entry name" value="PKS_PP-bd"/>
</dbReference>
<dbReference type="Pfam" id="PF08242">
    <property type="entry name" value="Methyltransf_12"/>
    <property type="match status" value="1"/>
</dbReference>
<proteinExistence type="predicted"/>
<dbReference type="InterPro" id="IPR013968">
    <property type="entry name" value="PKS_KR"/>
</dbReference>
<dbReference type="InterPro" id="IPR057326">
    <property type="entry name" value="KR_dom"/>
</dbReference>
<evidence type="ECO:0000313" key="7">
    <source>
        <dbReference type="EMBL" id="KAK8057982.1"/>
    </source>
</evidence>
<dbReference type="InterPro" id="IPR020843">
    <property type="entry name" value="ER"/>
</dbReference>
<dbReference type="InterPro" id="IPR050091">
    <property type="entry name" value="PKS_NRPS_Biosynth_Enz"/>
</dbReference>
<dbReference type="Pfam" id="PF00550">
    <property type="entry name" value="PP-binding"/>
    <property type="match status" value="1"/>
</dbReference>
<evidence type="ECO:0000256" key="3">
    <source>
        <dbReference type="ARBA" id="ARBA00022857"/>
    </source>
</evidence>
<reference evidence="7 8" key="1">
    <citation type="submission" date="2023-01" db="EMBL/GenBank/DDBJ databases">
        <title>Analysis of 21 Apiospora genomes using comparative genomics revels a genus with tremendous synthesis potential of carbohydrate active enzymes and secondary metabolites.</title>
        <authorList>
            <person name="Sorensen T."/>
        </authorList>
    </citation>
    <scope>NUCLEOTIDE SEQUENCE [LARGE SCALE GENOMIC DNA]</scope>
    <source>
        <strain evidence="7 8">CBS 135458</strain>
    </source>
</reference>
<evidence type="ECO:0000256" key="1">
    <source>
        <dbReference type="ARBA" id="ARBA00022450"/>
    </source>
</evidence>
<sequence length="1070" mass="117967">MVQALLGKLVDMYPSWEIFPTIAKDLRAILLGQVDPLGIAFDDRGLAGKFYADIFNTICDDRFRRLFALLSHENPTMRVLEVGAGTGGMTEHVLSTLGGLEAENGGNRYGEYTYTDISPSFFEIAQQKFQAYNERMSFQAFDLDKRPLDQGLEEGSYDVIIAGCVLHATKEIKTTLGNLRRLWKPQGRLVLLEVIAPHNVITNFAFGVLPGWWSAVEDFRALSPTLTESQWDRFLRDNGFTGNDLALQDYSCQDYHTFSLLVTTRQEPTHNGVSEHGRLYLVLRCPSDEKALQLACSLQMILHHYDTEVIYLHQAKDIKFEKPDYVVFLVKVELPILSTLGETTYVDIRSLIQRAHRIVWTTSSVVGDSRFPAFGLMQGFLRTIRSENADKQIITFSIEHGDVQNIVPDTIARHLVKVFTSAFETKSDEVEYRLRDGELLSARLVERKALNRNLRALELGLDEIEIEAKAWGLNFRDVFVALGRLPGDDLGGLRLRRDRHTRGTELRRDAAFVKLAPNLSFEAAASFLNPAVTAYYSLLEVARLRKGEKILVHSAAGATGQMAIQIAQTVGADIYATVGMGEKKQYLVDHFGIPADHIFYSRDTSFARANYEGARRDGLRASWECMAPFGRFIEIGKADVVANSGLPMENFASNVTFSAVDLHFIGENYTEIGTINHPTPFNIYPVADIEQAFRHLQSGKNTGRIVIRVNDTDTVRKRLASPVSWQMDPDASYVIVGGSGGIGRAIAAWMATRGAKHLILLSRSGDTTPAAAKAIAALRARGVNVAAPRCNVSSSESLASVLEQCLSTMPAVKGCIQSAMALQDSSFDTMTHAQWETTVRSKVHVSWNLHEQLPPTFDFFILLSSLAGVYGSIAQANYATGCAYQDALARYRTSQGLKAVVALDLGWMRTIGFFNDMTAIEDSELMALLEMYCDPRALPTLALRPMFSGFSLASGGTHSSSNGDTAPVAASGSTASYALMFRRASGLEERSEILIQGLASKLARAMSIASDDVVPTKQLSDYGVDSLMGVGLRNWLARDFGANVPVFDIMGSATIADIGMLVAEKTEFRG</sequence>
<dbReference type="PROSITE" id="PS00012">
    <property type="entry name" value="PHOSPHOPANTETHEINE"/>
    <property type="match status" value="1"/>
</dbReference>
<dbReference type="InterPro" id="IPR036291">
    <property type="entry name" value="NAD(P)-bd_dom_sf"/>
</dbReference>
<dbReference type="InterPro" id="IPR006162">
    <property type="entry name" value="Ppantetheine_attach_site"/>
</dbReference>
<dbReference type="InterPro" id="IPR013217">
    <property type="entry name" value="Methyltransf_12"/>
</dbReference>
<dbReference type="InterPro" id="IPR029063">
    <property type="entry name" value="SAM-dependent_MTases_sf"/>
</dbReference>
<feature type="domain" description="Carrier" evidence="6">
    <location>
        <begin position="985"/>
        <end position="1066"/>
    </location>
</feature>
<evidence type="ECO:0000256" key="2">
    <source>
        <dbReference type="ARBA" id="ARBA00022553"/>
    </source>
</evidence>
<dbReference type="SUPFAM" id="SSF51735">
    <property type="entry name" value="NAD(P)-binding Rossmann-fold domains"/>
    <property type="match status" value="2"/>
</dbReference>
<evidence type="ECO:0000313" key="8">
    <source>
        <dbReference type="Proteomes" id="UP001480595"/>
    </source>
</evidence>
<dbReference type="SUPFAM" id="SSF53335">
    <property type="entry name" value="S-adenosyl-L-methionine-dependent methyltransferases"/>
    <property type="match status" value="1"/>
</dbReference>
<dbReference type="Gene3D" id="1.10.1200.10">
    <property type="entry name" value="ACP-like"/>
    <property type="match status" value="1"/>
</dbReference>
<dbReference type="Pfam" id="PF08659">
    <property type="entry name" value="KR"/>
    <property type="match status" value="1"/>
</dbReference>
<dbReference type="SUPFAM" id="SSF47336">
    <property type="entry name" value="ACP-like"/>
    <property type="match status" value="1"/>
</dbReference>
<dbReference type="PANTHER" id="PTHR43775">
    <property type="entry name" value="FATTY ACID SYNTHASE"/>
    <property type="match status" value="1"/>
</dbReference>
<organism evidence="7 8">
    <name type="scientific">Apiospora phragmitis</name>
    <dbReference type="NCBI Taxonomy" id="2905665"/>
    <lineage>
        <taxon>Eukaryota</taxon>
        <taxon>Fungi</taxon>
        <taxon>Dikarya</taxon>
        <taxon>Ascomycota</taxon>
        <taxon>Pezizomycotina</taxon>
        <taxon>Sordariomycetes</taxon>
        <taxon>Xylariomycetidae</taxon>
        <taxon>Amphisphaeriales</taxon>
        <taxon>Apiosporaceae</taxon>
        <taxon>Apiospora</taxon>
    </lineage>
</organism>
<dbReference type="CDD" id="cd05195">
    <property type="entry name" value="enoyl_red"/>
    <property type="match status" value="1"/>
</dbReference>
<dbReference type="Gene3D" id="3.40.50.720">
    <property type="entry name" value="NAD(P)-binding Rossmann-like Domain"/>
    <property type="match status" value="1"/>
</dbReference>
<dbReference type="GeneID" id="92092902"/>
<keyword evidence="5" id="KW-0511">Multifunctional enzyme</keyword>
<dbReference type="CDD" id="cd02440">
    <property type="entry name" value="AdoMet_MTases"/>
    <property type="match status" value="1"/>
</dbReference>
<dbReference type="SMART" id="SM00829">
    <property type="entry name" value="PKS_ER"/>
    <property type="match status" value="1"/>
</dbReference>
<dbReference type="SMART" id="SM00822">
    <property type="entry name" value="PKS_KR"/>
    <property type="match status" value="1"/>
</dbReference>
<dbReference type="PROSITE" id="PS50075">
    <property type="entry name" value="CARRIER"/>
    <property type="match status" value="1"/>
</dbReference>
<dbReference type="InterPro" id="IPR011032">
    <property type="entry name" value="GroES-like_sf"/>
</dbReference>
<dbReference type="EMBL" id="JAQQWL010000009">
    <property type="protein sequence ID" value="KAK8057982.1"/>
    <property type="molecule type" value="Genomic_DNA"/>
</dbReference>
<name>A0ABR1UGY6_9PEZI</name>
<dbReference type="Proteomes" id="UP001480595">
    <property type="component" value="Unassembled WGS sequence"/>
</dbReference>
<dbReference type="RefSeq" id="XP_066713428.1">
    <property type="nucleotide sequence ID" value="XM_066859839.1"/>
</dbReference>
<dbReference type="InterPro" id="IPR009081">
    <property type="entry name" value="PP-bd_ACP"/>
</dbReference>
<dbReference type="SMART" id="SM00823">
    <property type="entry name" value="PKS_PP"/>
    <property type="match status" value="1"/>
</dbReference>
<dbReference type="SUPFAM" id="SSF50129">
    <property type="entry name" value="GroES-like"/>
    <property type="match status" value="1"/>
</dbReference>
<evidence type="ECO:0000256" key="4">
    <source>
        <dbReference type="ARBA" id="ARBA00023002"/>
    </source>
</evidence>
<keyword evidence="2" id="KW-0597">Phosphoprotein</keyword>